<sequence>MTDFDQEARLHGAFAAFRAESMDDVAPAGTDAVRATVRHQRKVRNIALGVLALTVMAAPVAAYATLTGDPHGPPPAIPGGTASATPTESPSLSPSPTPSPSASKAAGVQLTKADLDNATLDIQAWNPAGNWAKYCATGPVTFTAGYNGPVGFSSAQSAGLRLVTDRLAYTDVDHDGSTETLVTVFCGQQGGDLEVIAVHKNPDGAIETVGLVVATAASTTQVGLTDDRVAAVRGIEATPEGAVRVEVADAAGCCGFNEETPQRQWRTYTWKDGAFRQTGGPTRFPLNPHFTDLAIESASTTPDGTLTVKVHNKGPVAAPFFVYLSGMDIVSATGCVRETNVQPAECSATSLASGATVTLVLKVTGTTTAAEAEVGINVGKGGANGSIWRDTNFTNNTVKVTPPKS</sequence>
<keyword evidence="2" id="KW-0812">Transmembrane</keyword>
<evidence type="ECO:0000256" key="2">
    <source>
        <dbReference type="SAM" id="Phobius"/>
    </source>
</evidence>
<dbReference type="Proteomes" id="UP000622552">
    <property type="component" value="Unassembled WGS sequence"/>
</dbReference>
<dbReference type="AlphaFoldDB" id="A0A8J7GM82"/>
<proteinExistence type="predicted"/>
<feature type="compositionally biased region" description="Low complexity" evidence="1">
    <location>
        <begin position="81"/>
        <end position="92"/>
    </location>
</feature>
<protein>
    <submittedName>
        <fullName evidence="3">Uncharacterized protein</fullName>
    </submittedName>
</protein>
<dbReference type="EMBL" id="JADOUF010000001">
    <property type="protein sequence ID" value="MBG6139567.1"/>
    <property type="molecule type" value="Genomic_DNA"/>
</dbReference>
<organism evidence="3 4">
    <name type="scientific">Longispora fulva</name>
    <dbReference type="NCBI Taxonomy" id="619741"/>
    <lineage>
        <taxon>Bacteria</taxon>
        <taxon>Bacillati</taxon>
        <taxon>Actinomycetota</taxon>
        <taxon>Actinomycetes</taxon>
        <taxon>Micromonosporales</taxon>
        <taxon>Micromonosporaceae</taxon>
        <taxon>Longispora</taxon>
    </lineage>
</organism>
<keyword evidence="4" id="KW-1185">Reference proteome</keyword>
<dbReference type="RefSeq" id="WP_197006210.1">
    <property type="nucleotide sequence ID" value="NZ_BONS01000008.1"/>
</dbReference>
<reference evidence="3" key="1">
    <citation type="submission" date="2020-11" db="EMBL/GenBank/DDBJ databases">
        <title>Sequencing the genomes of 1000 actinobacteria strains.</title>
        <authorList>
            <person name="Klenk H.-P."/>
        </authorList>
    </citation>
    <scope>NUCLEOTIDE SEQUENCE</scope>
    <source>
        <strain evidence="3">DSM 45356</strain>
    </source>
</reference>
<evidence type="ECO:0000313" key="3">
    <source>
        <dbReference type="EMBL" id="MBG6139567.1"/>
    </source>
</evidence>
<keyword evidence="2" id="KW-1133">Transmembrane helix</keyword>
<evidence type="ECO:0000256" key="1">
    <source>
        <dbReference type="SAM" id="MobiDB-lite"/>
    </source>
</evidence>
<feature type="region of interest" description="Disordered" evidence="1">
    <location>
        <begin position="71"/>
        <end position="107"/>
    </location>
</feature>
<feature type="transmembrane region" description="Helical" evidence="2">
    <location>
        <begin position="46"/>
        <end position="66"/>
    </location>
</feature>
<name>A0A8J7GM82_9ACTN</name>
<evidence type="ECO:0000313" key="4">
    <source>
        <dbReference type="Proteomes" id="UP000622552"/>
    </source>
</evidence>
<accession>A0A8J7GM82</accession>
<comment type="caution">
    <text evidence="3">The sequence shown here is derived from an EMBL/GenBank/DDBJ whole genome shotgun (WGS) entry which is preliminary data.</text>
</comment>
<gene>
    <name evidence="3" type="ORF">IW245_005761</name>
</gene>
<keyword evidence="2" id="KW-0472">Membrane</keyword>